<gene>
    <name evidence="1" type="ORF">pdam_00002499</name>
</gene>
<evidence type="ECO:0000313" key="1">
    <source>
        <dbReference type="EMBL" id="RMX44179.1"/>
    </source>
</evidence>
<accession>A0A3M6TS74</accession>
<reference evidence="1 2" key="1">
    <citation type="journal article" date="2018" name="Sci. Rep.">
        <title>Comparative analysis of the Pocillopora damicornis genome highlights role of immune system in coral evolution.</title>
        <authorList>
            <person name="Cunning R."/>
            <person name="Bay R.A."/>
            <person name="Gillette P."/>
            <person name="Baker A.C."/>
            <person name="Traylor-Knowles N."/>
        </authorList>
    </citation>
    <scope>NUCLEOTIDE SEQUENCE [LARGE SCALE GENOMIC DNA]</scope>
    <source>
        <strain evidence="1">RSMAS</strain>
        <tissue evidence="1">Whole animal</tissue>
    </source>
</reference>
<dbReference type="Proteomes" id="UP000275408">
    <property type="component" value="Unassembled WGS sequence"/>
</dbReference>
<keyword evidence="2" id="KW-1185">Reference proteome</keyword>
<dbReference type="AlphaFoldDB" id="A0A3M6TS74"/>
<dbReference type="EMBL" id="RCHS01003049">
    <property type="protein sequence ID" value="RMX44179.1"/>
    <property type="molecule type" value="Genomic_DNA"/>
</dbReference>
<comment type="caution">
    <text evidence="1">The sequence shown here is derived from an EMBL/GenBank/DDBJ whole genome shotgun (WGS) entry which is preliminary data.</text>
</comment>
<name>A0A3M6TS74_POCDA</name>
<sequence length="181" mass="21252">MGYPPSLMGPYIFIGSFESFRDQVFILPYQKRVDYEVNINHQFYCLSGTERIRKIPWCPYRFKLSWNQHIAFISSKISKSLRILSILRRFVLQTVLLNIYQSLIQSHLSYGVAAYSPGKHHYSTRSSVTSNLYLKHARTENAMKTSFSRLGVGVWNSILICLCSKYKFKDYYVDTCVYIPW</sequence>
<evidence type="ECO:0000313" key="2">
    <source>
        <dbReference type="Proteomes" id="UP000275408"/>
    </source>
</evidence>
<organism evidence="1 2">
    <name type="scientific">Pocillopora damicornis</name>
    <name type="common">Cauliflower coral</name>
    <name type="synonym">Millepora damicornis</name>
    <dbReference type="NCBI Taxonomy" id="46731"/>
    <lineage>
        <taxon>Eukaryota</taxon>
        <taxon>Metazoa</taxon>
        <taxon>Cnidaria</taxon>
        <taxon>Anthozoa</taxon>
        <taxon>Hexacorallia</taxon>
        <taxon>Scleractinia</taxon>
        <taxon>Astrocoeniina</taxon>
        <taxon>Pocilloporidae</taxon>
        <taxon>Pocillopora</taxon>
    </lineage>
</organism>
<proteinExistence type="predicted"/>
<protein>
    <submittedName>
        <fullName evidence="1">Uncharacterized protein</fullName>
    </submittedName>
</protein>